<sequence>MQKLNFQEEDLMKNHSHFQCFAGGCEDGEDCELCRLGNEYNNKYDKAKGKQKASDMIMKDLGVLDD</sequence>
<reference evidence="3" key="1">
    <citation type="submission" date="2017-02" db="UniProtKB">
        <authorList>
            <consortium name="WormBaseParasite"/>
        </authorList>
    </citation>
    <scope>IDENTIFICATION</scope>
</reference>
<protein>
    <submittedName>
        <fullName evidence="3">Phage protein</fullName>
    </submittedName>
</protein>
<proteinExistence type="predicted"/>
<dbReference type="AlphaFoldDB" id="A0A0M3KHL7"/>
<gene>
    <name evidence="1" type="ORF">ASIM_LOCUS19865</name>
</gene>
<evidence type="ECO:0000313" key="1">
    <source>
        <dbReference type="EMBL" id="VDK72707.1"/>
    </source>
</evidence>
<reference evidence="1 2" key="2">
    <citation type="submission" date="2018-11" db="EMBL/GenBank/DDBJ databases">
        <authorList>
            <consortium name="Pathogen Informatics"/>
        </authorList>
    </citation>
    <scope>NUCLEOTIDE SEQUENCE [LARGE SCALE GENOMIC DNA]</scope>
</reference>
<dbReference type="Proteomes" id="UP000267096">
    <property type="component" value="Unassembled WGS sequence"/>
</dbReference>
<keyword evidence="2" id="KW-1185">Reference proteome</keyword>
<organism evidence="3">
    <name type="scientific">Anisakis simplex</name>
    <name type="common">Herring worm</name>
    <dbReference type="NCBI Taxonomy" id="6269"/>
    <lineage>
        <taxon>Eukaryota</taxon>
        <taxon>Metazoa</taxon>
        <taxon>Ecdysozoa</taxon>
        <taxon>Nematoda</taxon>
        <taxon>Chromadorea</taxon>
        <taxon>Rhabditida</taxon>
        <taxon>Spirurina</taxon>
        <taxon>Ascaridomorpha</taxon>
        <taxon>Ascaridoidea</taxon>
        <taxon>Anisakidae</taxon>
        <taxon>Anisakis</taxon>
        <taxon>Anisakis simplex complex</taxon>
    </lineage>
</organism>
<evidence type="ECO:0000313" key="3">
    <source>
        <dbReference type="WBParaSite" id="ASIM_0002048201-mRNA-1"/>
    </source>
</evidence>
<dbReference type="WBParaSite" id="ASIM_0002048201-mRNA-1">
    <property type="protein sequence ID" value="ASIM_0002048201-mRNA-1"/>
    <property type="gene ID" value="ASIM_0002048201"/>
</dbReference>
<dbReference type="PROSITE" id="PS51257">
    <property type="entry name" value="PROKAR_LIPOPROTEIN"/>
    <property type="match status" value="1"/>
</dbReference>
<dbReference type="EMBL" id="UYRR01038140">
    <property type="protein sequence ID" value="VDK72707.1"/>
    <property type="molecule type" value="Genomic_DNA"/>
</dbReference>
<name>A0A0M3KHL7_ANISI</name>
<evidence type="ECO:0000313" key="2">
    <source>
        <dbReference type="Proteomes" id="UP000267096"/>
    </source>
</evidence>
<accession>A0A0M3KHL7</accession>